<name>A0A2W2CH92_9ACTN</name>
<dbReference type="Proteomes" id="UP000248627">
    <property type="component" value="Unassembled WGS sequence"/>
</dbReference>
<organism evidence="1 2">
    <name type="scientific">Micromonospora endophytica</name>
    <dbReference type="NCBI Taxonomy" id="515350"/>
    <lineage>
        <taxon>Bacteria</taxon>
        <taxon>Bacillati</taxon>
        <taxon>Actinomycetota</taxon>
        <taxon>Actinomycetes</taxon>
        <taxon>Micromonosporales</taxon>
        <taxon>Micromonosporaceae</taxon>
        <taxon>Micromonospora</taxon>
    </lineage>
</organism>
<reference evidence="1 2" key="1">
    <citation type="submission" date="2018-01" db="EMBL/GenBank/DDBJ databases">
        <title>Draft genome sequence of Jishengella endophytica.</title>
        <authorList>
            <person name="Sahin N."/>
            <person name="Ay H."/>
            <person name="Saygin H."/>
        </authorList>
    </citation>
    <scope>NUCLEOTIDE SEQUENCE [LARGE SCALE GENOMIC DNA]</scope>
    <source>
        <strain evidence="1 2">DSM 45430</strain>
    </source>
</reference>
<comment type="caution">
    <text evidence="1">The sequence shown here is derived from an EMBL/GenBank/DDBJ whole genome shotgun (WGS) entry which is preliminary data.</text>
</comment>
<dbReference type="AlphaFoldDB" id="A0A2W2CH92"/>
<dbReference type="EMBL" id="POTX01000034">
    <property type="protein sequence ID" value="PZF98765.1"/>
    <property type="molecule type" value="Genomic_DNA"/>
</dbReference>
<proteinExistence type="predicted"/>
<evidence type="ECO:0000313" key="2">
    <source>
        <dbReference type="Proteomes" id="UP000248627"/>
    </source>
</evidence>
<protein>
    <submittedName>
        <fullName evidence="1">Uncharacterized protein</fullName>
    </submittedName>
</protein>
<evidence type="ECO:0000313" key="1">
    <source>
        <dbReference type="EMBL" id="PZF98765.1"/>
    </source>
</evidence>
<sequence>MISWDSAAVPNLDFYATENDWPTVLHAVFDSHLFRVFEADSEPDREVREFHTVDEVPAGSSGRHLMLFVVGSGPGPTAKRIDFVPGISDARFRYSCEGWGLIQLHYGGPFGDQELRWSHTNHNTEKRAAAWASTLHRLGDPAAWDWTAVTSASGKLNRAIRKLAIDKIGSHPVLPGAAQFIAAANLRHEYGTGIHAMPCFGG</sequence>
<accession>A0A2W2CH92</accession>
<keyword evidence="2" id="KW-1185">Reference proteome</keyword>
<gene>
    <name evidence="1" type="ORF">C1I93_07810</name>
</gene>
<dbReference type="InterPro" id="IPR030492">
    <property type="entry name" value="RHD_CS"/>
</dbReference>
<dbReference type="PROSITE" id="PS01204">
    <property type="entry name" value="REL_1"/>
    <property type="match status" value="1"/>
</dbReference>